<sequence>MTSLIIKLHSSKLFNLKESKKLVYSANDLNEHRKIVGLYQCPYCELESENRSNFLILILKLFKIFH</sequence>
<evidence type="ECO:0000313" key="1">
    <source>
        <dbReference type="EMBL" id="KKN28732.1"/>
    </source>
</evidence>
<proteinExistence type="predicted"/>
<dbReference type="EMBL" id="LAZR01002538">
    <property type="protein sequence ID" value="KKN28732.1"/>
    <property type="molecule type" value="Genomic_DNA"/>
</dbReference>
<gene>
    <name evidence="1" type="ORF">LCGC14_0851240</name>
</gene>
<dbReference type="AlphaFoldDB" id="A0A0F9PVI4"/>
<protein>
    <submittedName>
        <fullName evidence="1">Uncharacterized protein</fullName>
    </submittedName>
</protein>
<accession>A0A0F9PVI4</accession>
<reference evidence="1" key="1">
    <citation type="journal article" date="2015" name="Nature">
        <title>Complex archaea that bridge the gap between prokaryotes and eukaryotes.</title>
        <authorList>
            <person name="Spang A."/>
            <person name="Saw J.H."/>
            <person name="Jorgensen S.L."/>
            <person name="Zaremba-Niedzwiedzka K."/>
            <person name="Martijn J."/>
            <person name="Lind A.E."/>
            <person name="van Eijk R."/>
            <person name="Schleper C."/>
            <person name="Guy L."/>
            <person name="Ettema T.J."/>
        </authorList>
    </citation>
    <scope>NUCLEOTIDE SEQUENCE</scope>
</reference>
<name>A0A0F9PVI4_9ZZZZ</name>
<comment type="caution">
    <text evidence="1">The sequence shown here is derived from an EMBL/GenBank/DDBJ whole genome shotgun (WGS) entry which is preliminary data.</text>
</comment>
<organism evidence="1">
    <name type="scientific">marine sediment metagenome</name>
    <dbReference type="NCBI Taxonomy" id="412755"/>
    <lineage>
        <taxon>unclassified sequences</taxon>
        <taxon>metagenomes</taxon>
        <taxon>ecological metagenomes</taxon>
    </lineage>
</organism>